<sequence length="401" mass="45126">MINNRAPDEISALEKCFRPFIIKCIQSIVQARSGNIYNTSCMSDVGARNNMMVYIEDDPEIGATIKQSLDSGFSVVPGDNFTVEIYGKVGSDLPLLEVWHFSVESTTEPNTNMLGNLADLKKTRFLERLGTLLKSIMVTTRLLPAYKNSRNPITNDNPMCYLVRRGAPNLTNLGAHCQGRSVGSLVVPSSGVALKVYTHYRSHEGIRLLREKQTALMETNNKKVEDSKTKIDTKRSQIPIKKNRPAFATNYVDYHDDDEDEIEKICMEFDNKFDKIDLKDGYKSSDNEGDTDVESNGIPRKTRSQALLTAAMSTSPEEVKYRLQLPFSNLSTGADYSRMFTDLKLRGDLDMFATDMSDSTRIDISCMKDDLLQHEKLSVEFDDFLQLFEEGRTGKSVPAID</sequence>
<proteinExistence type="evidence at transcript level"/>
<protein>
    <submittedName>
        <fullName evidence="1">Atg13</fullName>
    </submittedName>
</protein>
<organism evidence="1">
    <name type="scientific">Dugesia japonica</name>
    <name type="common">Planarian</name>
    <dbReference type="NCBI Taxonomy" id="6161"/>
    <lineage>
        <taxon>Eukaryota</taxon>
        <taxon>Metazoa</taxon>
        <taxon>Spiralia</taxon>
        <taxon>Lophotrochozoa</taxon>
        <taxon>Platyhelminthes</taxon>
        <taxon>Rhabditophora</taxon>
        <taxon>Seriata</taxon>
        <taxon>Tricladida</taxon>
        <taxon>Continenticola</taxon>
        <taxon>Geoplanoidea</taxon>
        <taxon>Dugesiidae</taxon>
        <taxon>Dugesia</taxon>
    </lineage>
</organism>
<evidence type="ECO:0000313" key="1">
    <source>
        <dbReference type="EMBL" id="AWD06777.1"/>
    </source>
</evidence>
<dbReference type="EMBL" id="MG599486">
    <property type="protein sequence ID" value="AWD06777.1"/>
    <property type="molecule type" value="mRNA"/>
</dbReference>
<dbReference type="Gene3D" id="3.30.900.10">
    <property type="entry name" value="HORMA domain"/>
    <property type="match status" value="1"/>
</dbReference>
<name>A0A2S1BJJ9_DUGJA</name>
<reference evidence="1" key="1">
    <citation type="submission" date="2017-12" db="EMBL/GenBank/DDBJ databases">
        <title>Identification of a autophagy-related gene DjAtg13 in planarian.</title>
        <authorList>
            <person name="Ma K."/>
            <person name="Song G."/>
            <person name="Wu M."/>
        </authorList>
    </citation>
    <scope>NUCLEOTIDE SEQUENCE</scope>
</reference>
<accession>A0A2S1BJJ9</accession>
<dbReference type="InterPro" id="IPR036570">
    <property type="entry name" value="HORMA_dom_sf"/>
</dbReference>
<dbReference type="AlphaFoldDB" id="A0A2S1BJJ9"/>